<feature type="transmembrane region" description="Helical" evidence="1">
    <location>
        <begin position="45"/>
        <end position="70"/>
    </location>
</feature>
<dbReference type="Gene3D" id="1.20.144.10">
    <property type="entry name" value="Phosphatidic acid phosphatase type 2/haloperoxidase"/>
    <property type="match status" value="2"/>
</dbReference>
<feature type="transmembrane region" description="Helical" evidence="1">
    <location>
        <begin position="147"/>
        <end position="168"/>
    </location>
</feature>
<feature type="transmembrane region" description="Helical" evidence="1">
    <location>
        <begin position="174"/>
        <end position="195"/>
    </location>
</feature>
<dbReference type="Pfam" id="PF01569">
    <property type="entry name" value="PAP2"/>
    <property type="match status" value="1"/>
</dbReference>
<keyword evidence="1" id="KW-1133">Transmembrane helix</keyword>
<feature type="non-terminal residue" evidence="3">
    <location>
        <position position="1"/>
    </location>
</feature>
<dbReference type="SUPFAM" id="SSF48317">
    <property type="entry name" value="Acid phosphatase/Vanadium-dependent haloperoxidase"/>
    <property type="match status" value="1"/>
</dbReference>
<feature type="domain" description="Phosphatidic acid phosphatase type 2/haloperoxidase" evidence="2">
    <location>
        <begin position="78"/>
        <end position="189"/>
    </location>
</feature>
<gene>
    <name evidence="3" type="ORF">METZ01_LOCUS307632</name>
</gene>
<organism evidence="3">
    <name type="scientific">marine metagenome</name>
    <dbReference type="NCBI Taxonomy" id="408172"/>
    <lineage>
        <taxon>unclassified sequences</taxon>
        <taxon>metagenomes</taxon>
        <taxon>ecological metagenomes</taxon>
    </lineage>
</organism>
<dbReference type="PANTHER" id="PTHR14969:SF13">
    <property type="entry name" value="AT30094P"/>
    <property type="match status" value="1"/>
</dbReference>
<evidence type="ECO:0000313" key="3">
    <source>
        <dbReference type="EMBL" id="SVC54778.1"/>
    </source>
</evidence>
<reference evidence="3" key="1">
    <citation type="submission" date="2018-05" db="EMBL/GenBank/DDBJ databases">
        <authorList>
            <person name="Lanie J.A."/>
            <person name="Ng W.-L."/>
            <person name="Kazmierczak K.M."/>
            <person name="Andrzejewski T.M."/>
            <person name="Davidsen T.M."/>
            <person name="Wayne K.J."/>
            <person name="Tettelin H."/>
            <person name="Glass J.I."/>
            <person name="Rusch D."/>
            <person name="Podicherti R."/>
            <person name="Tsui H.-C.T."/>
            <person name="Winkler M.E."/>
        </authorList>
    </citation>
    <scope>NUCLEOTIDE SEQUENCE</scope>
</reference>
<protein>
    <recommendedName>
        <fullName evidence="2">Phosphatidic acid phosphatase type 2/haloperoxidase domain-containing protein</fullName>
    </recommendedName>
</protein>
<dbReference type="CDD" id="cd03392">
    <property type="entry name" value="PAP2_like_2"/>
    <property type="match status" value="1"/>
</dbReference>
<dbReference type="SMART" id="SM00014">
    <property type="entry name" value="acidPPc"/>
    <property type="match status" value="1"/>
</dbReference>
<keyword evidence="1" id="KW-0812">Transmembrane</keyword>
<proteinExistence type="predicted"/>
<name>A0A382N2H0_9ZZZZ</name>
<feature type="transmembrane region" description="Helical" evidence="1">
    <location>
        <begin position="77"/>
        <end position="94"/>
    </location>
</feature>
<dbReference type="PANTHER" id="PTHR14969">
    <property type="entry name" value="SPHINGOSINE-1-PHOSPHATE PHOSPHOHYDROLASE"/>
    <property type="match status" value="1"/>
</dbReference>
<dbReference type="InterPro" id="IPR000326">
    <property type="entry name" value="PAP2/HPO"/>
</dbReference>
<evidence type="ECO:0000259" key="2">
    <source>
        <dbReference type="SMART" id="SM00014"/>
    </source>
</evidence>
<dbReference type="InterPro" id="IPR036938">
    <property type="entry name" value="PAP2/HPO_sf"/>
</dbReference>
<dbReference type="AlphaFoldDB" id="A0A382N2H0"/>
<keyword evidence="1" id="KW-0472">Membrane</keyword>
<dbReference type="EMBL" id="UINC01097234">
    <property type="protein sequence ID" value="SVC54778.1"/>
    <property type="molecule type" value="Genomic_DNA"/>
</dbReference>
<sequence length="210" mass="22347">YGVAGVFLLTLGMFVLAGVFASFPGDETALAQVQGLQTGWLDTTALALDTIGGEPIALVLVVVAAVGLMILRRPADALIVILSLIPLLIGHELKDIVDRPRPDYHLLGLEPRSFSFPSGHSVYGAIFGGLLIYLAKGLVHSSLARRWLQGCLVALILAMGASRVYLGVHWPSDVIGGFLFGGLALAGLIALRFLLENPKATALRRKISPW</sequence>
<evidence type="ECO:0000256" key="1">
    <source>
        <dbReference type="SAM" id="Phobius"/>
    </source>
</evidence>
<accession>A0A382N2H0</accession>
<feature type="transmembrane region" description="Helical" evidence="1">
    <location>
        <begin position="114"/>
        <end position="135"/>
    </location>
</feature>